<dbReference type="Proteomes" id="UP000278475">
    <property type="component" value="Unassembled WGS sequence"/>
</dbReference>
<dbReference type="AlphaFoldDB" id="A0A497EPE9"/>
<evidence type="ECO:0000313" key="2">
    <source>
        <dbReference type="Proteomes" id="UP000278475"/>
    </source>
</evidence>
<proteinExistence type="predicted"/>
<dbReference type="Gene3D" id="3.30.390.50">
    <property type="entry name" value="CO dehydrogenase flavoprotein, C-terminal domain"/>
    <property type="match status" value="1"/>
</dbReference>
<keyword evidence="1" id="KW-0436">Ligase</keyword>
<reference evidence="1 2" key="1">
    <citation type="submission" date="2018-06" db="EMBL/GenBank/DDBJ databases">
        <title>Extensive metabolic versatility and redundancy in microbially diverse, dynamic hydrothermal sediments.</title>
        <authorList>
            <person name="Dombrowski N."/>
            <person name="Teske A."/>
            <person name="Baker B.J."/>
        </authorList>
    </citation>
    <scope>NUCLEOTIDE SEQUENCE [LARGE SCALE GENOMIC DNA]</scope>
    <source>
        <strain evidence="1">B66_G16</strain>
    </source>
</reference>
<protein>
    <submittedName>
        <fullName evidence="1">Lipoate--protein ligase family protein</fullName>
    </submittedName>
</protein>
<name>A0A497EPE9_9CREN</name>
<sequence length="94" mass="10624">MIGESVLKVSGGKMIRARIAFDREILDVRISGDFFLYPEEAIHELEKQVKEARSEEDIMRLVEAFFREKHVVVVGASAGDFVNVLLNAFRKAKG</sequence>
<dbReference type="GO" id="GO:0016874">
    <property type="term" value="F:ligase activity"/>
    <property type="evidence" value="ECO:0007669"/>
    <property type="project" value="UniProtKB-KW"/>
</dbReference>
<dbReference type="EMBL" id="QMQV01000046">
    <property type="protein sequence ID" value="RLE49235.1"/>
    <property type="molecule type" value="Genomic_DNA"/>
</dbReference>
<gene>
    <name evidence="1" type="ORF">DRJ31_05690</name>
</gene>
<comment type="caution">
    <text evidence="1">The sequence shown here is derived from an EMBL/GenBank/DDBJ whole genome shotgun (WGS) entry which is preliminary data.</text>
</comment>
<evidence type="ECO:0000313" key="1">
    <source>
        <dbReference type="EMBL" id="RLE49235.1"/>
    </source>
</evidence>
<accession>A0A497EPE9</accession>
<organism evidence="1 2">
    <name type="scientific">Thermoproteota archaeon</name>
    <dbReference type="NCBI Taxonomy" id="2056631"/>
    <lineage>
        <taxon>Archaea</taxon>
        <taxon>Thermoproteota</taxon>
    </lineage>
</organism>